<dbReference type="PANTHER" id="PTHR33154:SF18">
    <property type="entry name" value="ARSENICAL RESISTANCE OPERON REPRESSOR"/>
    <property type="match status" value="1"/>
</dbReference>
<dbReference type="InterPro" id="IPR051081">
    <property type="entry name" value="HTH_MetalResp_TranReg"/>
</dbReference>
<feature type="compositionally biased region" description="Basic and acidic residues" evidence="4">
    <location>
        <begin position="125"/>
        <end position="153"/>
    </location>
</feature>
<feature type="domain" description="HTH arsR-type" evidence="5">
    <location>
        <begin position="16"/>
        <end position="110"/>
    </location>
</feature>
<feature type="region of interest" description="Disordered" evidence="4">
    <location>
        <begin position="113"/>
        <end position="184"/>
    </location>
</feature>
<reference evidence="6" key="1">
    <citation type="submission" date="2023-07" db="EMBL/GenBank/DDBJ databases">
        <title>Sequencing the genomes of 1000 actinobacteria strains.</title>
        <authorList>
            <person name="Klenk H.-P."/>
        </authorList>
    </citation>
    <scope>NUCLEOTIDE SEQUENCE</scope>
    <source>
        <strain evidence="6">DSM 107476</strain>
    </source>
</reference>
<dbReference type="InterPro" id="IPR001845">
    <property type="entry name" value="HTH_ArsR_DNA-bd_dom"/>
</dbReference>
<dbReference type="InterPro" id="IPR036390">
    <property type="entry name" value="WH_DNA-bd_sf"/>
</dbReference>
<dbReference type="RefSeq" id="WP_290195221.1">
    <property type="nucleotide sequence ID" value="NZ_CP047654.1"/>
</dbReference>
<proteinExistence type="predicted"/>
<gene>
    <name evidence="6" type="ORF">J2S39_001639</name>
</gene>
<keyword evidence="7" id="KW-1185">Reference proteome</keyword>
<dbReference type="PRINTS" id="PR00778">
    <property type="entry name" value="HTHARSR"/>
</dbReference>
<dbReference type="SUPFAM" id="SSF46785">
    <property type="entry name" value="Winged helix' DNA-binding domain"/>
    <property type="match status" value="1"/>
</dbReference>
<evidence type="ECO:0000259" key="5">
    <source>
        <dbReference type="PROSITE" id="PS50987"/>
    </source>
</evidence>
<dbReference type="Gene3D" id="1.10.10.10">
    <property type="entry name" value="Winged helix-like DNA-binding domain superfamily/Winged helix DNA-binding domain"/>
    <property type="match status" value="1"/>
</dbReference>
<feature type="compositionally biased region" description="Pro residues" evidence="4">
    <location>
        <begin position="175"/>
        <end position="184"/>
    </location>
</feature>
<evidence type="ECO:0000313" key="6">
    <source>
        <dbReference type="EMBL" id="MDR7329963.1"/>
    </source>
</evidence>
<dbReference type="InterPro" id="IPR036388">
    <property type="entry name" value="WH-like_DNA-bd_sf"/>
</dbReference>
<evidence type="ECO:0000313" key="7">
    <source>
        <dbReference type="Proteomes" id="UP001180840"/>
    </source>
</evidence>
<accession>A0ABU1ZYE6</accession>
<dbReference type="NCBIfam" id="NF033788">
    <property type="entry name" value="HTH_metalloreg"/>
    <property type="match status" value="1"/>
</dbReference>
<keyword evidence="3" id="KW-0804">Transcription</keyword>
<sequence>MRTQLTGDGGAPPLIYDEEALDGLTDILGALDSKLRIRILLALRQREHVVHELVVALGKSQPLISQHLRVLKRVGIVESERSGREVVYRINSETAVSIIDTAAEAVAEIQAAADSPAGDDAGPAARDDLAVKRRHQNDQHQNDQQRDEQHGSDRGAAAFLGPDDRAPEPGLTPSTPTPPEPGAR</sequence>
<dbReference type="CDD" id="cd00090">
    <property type="entry name" value="HTH_ARSR"/>
    <property type="match status" value="1"/>
</dbReference>
<organism evidence="6 7">
    <name type="scientific">Corynebacterium guangdongense</name>
    <dbReference type="NCBI Taxonomy" id="1783348"/>
    <lineage>
        <taxon>Bacteria</taxon>
        <taxon>Bacillati</taxon>
        <taxon>Actinomycetota</taxon>
        <taxon>Actinomycetes</taxon>
        <taxon>Mycobacteriales</taxon>
        <taxon>Corynebacteriaceae</taxon>
        <taxon>Corynebacterium</taxon>
    </lineage>
</organism>
<dbReference type="InterPro" id="IPR011991">
    <property type="entry name" value="ArsR-like_HTH"/>
</dbReference>
<evidence type="ECO:0000256" key="4">
    <source>
        <dbReference type="SAM" id="MobiDB-lite"/>
    </source>
</evidence>
<dbReference type="SMART" id="SM00418">
    <property type="entry name" value="HTH_ARSR"/>
    <property type="match status" value="1"/>
</dbReference>
<name>A0ABU1ZYE6_9CORY</name>
<dbReference type="PANTHER" id="PTHR33154">
    <property type="entry name" value="TRANSCRIPTIONAL REGULATOR, ARSR FAMILY"/>
    <property type="match status" value="1"/>
</dbReference>
<comment type="caution">
    <text evidence="6">The sequence shown here is derived from an EMBL/GenBank/DDBJ whole genome shotgun (WGS) entry which is preliminary data.</text>
</comment>
<dbReference type="PROSITE" id="PS50987">
    <property type="entry name" value="HTH_ARSR_2"/>
    <property type="match status" value="1"/>
</dbReference>
<dbReference type="Pfam" id="PF01022">
    <property type="entry name" value="HTH_5"/>
    <property type="match status" value="1"/>
</dbReference>
<evidence type="ECO:0000256" key="1">
    <source>
        <dbReference type="ARBA" id="ARBA00023015"/>
    </source>
</evidence>
<evidence type="ECO:0000256" key="2">
    <source>
        <dbReference type="ARBA" id="ARBA00023125"/>
    </source>
</evidence>
<dbReference type="Proteomes" id="UP001180840">
    <property type="component" value="Unassembled WGS sequence"/>
</dbReference>
<keyword evidence="1" id="KW-0805">Transcription regulation</keyword>
<dbReference type="GO" id="GO:0003677">
    <property type="term" value="F:DNA binding"/>
    <property type="evidence" value="ECO:0007669"/>
    <property type="project" value="UniProtKB-KW"/>
</dbReference>
<dbReference type="EMBL" id="JAVDXZ010000001">
    <property type="protein sequence ID" value="MDR7329963.1"/>
    <property type="molecule type" value="Genomic_DNA"/>
</dbReference>
<feature type="compositionally biased region" description="Low complexity" evidence="4">
    <location>
        <begin position="113"/>
        <end position="124"/>
    </location>
</feature>
<keyword evidence="2 6" id="KW-0238">DNA-binding</keyword>
<protein>
    <submittedName>
        <fullName evidence="6">DNA-binding transcriptional ArsR family regulator</fullName>
    </submittedName>
</protein>
<evidence type="ECO:0000256" key="3">
    <source>
        <dbReference type="ARBA" id="ARBA00023163"/>
    </source>
</evidence>